<evidence type="ECO:0000313" key="2">
    <source>
        <dbReference type="Proteomes" id="UP000663929"/>
    </source>
</evidence>
<sequence>MIKRVVKWVGVLAFVLVLAAFGYGSFVTSRLAEYQAELKGRMAAARAETGEAERLTQPQDLRVVLDERFLNDIFGATAGLEIRARGGHDLQVEKVEVHLDRGFLHIEAEGVFSAFGGLYVTPVKASYLGFARIGENGHCILESRLDQVRADRVPLISPKWVESWMTLKLQRALKFPELPIPVTLEPNLSLPEMTKFVPKRNLNLRIPARTVQLELTAPWVAIEPGYLVIGVERIQLADREAPSETTTALGAPDLTPGSAQVAVRFGLISAMLDELVEPEVDLYLQSDRIPRVWRKEKKILGVTTKAELDLVGVDGSLDIQRARLGVASGELWVDLEAGGKVTGVASGDLFGLALNKEFAAEPRVNERVPVEITERDGFLELGFAKKEFDLDLKVETSILDRDVSIHHELEISPRFLLRTFSLDHWIEREIMIPTVVRNKRVQGYKKVAMSLSWSAQLPQAAQDHLSLMGTLAIGGLQEVAKPEGG</sequence>
<reference evidence="1" key="1">
    <citation type="submission" date="2021-03" db="EMBL/GenBank/DDBJ databases">
        <title>Acanthopleuribacteraceae sp. M133.</title>
        <authorList>
            <person name="Wang G."/>
        </authorList>
    </citation>
    <scope>NUCLEOTIDE SEQUENCE</scope>
    <source>
        <strain evidence="1">M133</strain>
    </source>
</reference>
<name>A0A8A4U0A1_SULCO</name>
<protein>
    <submittedName>
        <fullName evidence="1">Uncharacterized protein</fullName>
    </submittedName>
</protein>
<accession>A0A8A4U0A1</accession>
<dbReference type="KEGG" id="scor:J3U87_06840"/>
<organism evidence="1 2">
    <name type="scientific">Sulfidibacter corallicola</name>
    <dbReference type="NCBI Taxonomy" id="2818388"/>
    <lineage>
        <taxon>Bacteria</taxon>
        <taxon>Pseudomonadati</taxon>
        <taxon>Acidobacteriota</taxon>
        <taxon>Holophagae</taxon>
        <taxon>Acanthopleuribacterales</taxon>
        <taxon>Acanthopleuribacteraceae</taxon>
        <taxon>Sulfidibacter</taxon>
    </lineage>
</organism>
<dbReference type="RefSeq" id="WP_237382284.1">
    <property type="nucleotide sequence ID" value="NZ_CP071793.1"/>
</dbReference>
<proteinExistence type="predicted"/>
<dbReference type="Proteomes" id="UP000663929">
    <property type="component" value="Chromosome"/>
</dbReference>
<keyword evidence="2" id="KW-1185">Reference proteome</keyword>
<dbReference type="EMBL" id="CP071793">
    <property type="protein sequence ID" value="QTD52175.1"/>
    <property type="molecule type" value="Genomic_DNA"/>
</dbReference>
<gene>
    <name evidence="1" type="ORF">J3U87_06840</name>
</gene>
<evidence type="ECO:0000313" key="1">
    <source>
        <dbReference type="EMBL" id="QTD52175.1"/>
    </source>
</evidence>
<dbReference type="AlphaFoldDB" id="A0A8A4U0A1"/>